<dbReference type="AlphaFoldDB" id="A0A6N9TXI2"/>
<reference evidence="2 3" key="1">
    <citation type="submission" date="2020-01" db="EMBL/GenBank/DDBJ databases">
        <title>Insect and environment-associated Actinomycetes.</title>
        <authorList>
            <person name="Currrie C."/>
            <person name="Chevrette M."/>
            <person name="Carlson C."/>
            <person name="Stubbendieck R."/>
            <person name="Wendt-Pienkowski E."/>
        </authorList>
    </citation>
    <scope>NUCLEOTIDE SEQUENCE [LARGE SCALE GENOMIC DNA]</scope>
    <source>
        <strain evidence="2 3">SID11342</strain>
    </source>
</reference>
<accession>A0A6N9TXI2</accession>
<evidence type="ECO:0000313" key="4">
    <source>
        <dbReference type="Proteomes" id="UP000735541"/>
    </source>
</evidence>
<dbReference type="EMBL" id="JAAGLQ010000221">
    <property type="protein sequence ID" value="NEA16067.1"/>
    <property type="molecule type" value="Genomic_DNA"/>
</dbReference>
<comment type="caution">
    <text evidence="2">The sequence shown here is derived from an EMBL/GenBank/DDBJ whole genome shotgun (WGS) entry which is preliminary data.</text>
</comment>
<gene>
    <name evidence="2" type="ORF">G3I29_11130</name>
    <name evidence="1" type="ORF">STHAL_14220</name>
</gene>
<evidence type="ECO:0000313" key="1">
    <source>
        <dbReference type="EMBL" id="MBV7670617.1"/>
    </source>
</evidence>
<dbReference type="Proteomes" id="UP000471293">
    <property type="component" value="Unassembled WGS sequence"/>
</dbReference>
<protein>
    <submittedName>
        <fullName evidence="2">Uncharacterized protein</fullName>
    </submittedName>
</protein>
<keyword evidence="4" id="KW-1185">Reference proteome</keyword>
<organism evidence="2 3">
    <name type="scientific">Streptomyces halstedii</name>
    <dbReference type="NCBI Taxonomy" id="1944"/>
    <lineage>
        <taxon>Bacteria</taxon>
        <taxon>Bacillati</taxon>
        <taxon>Actinomycetota</taxon>
        <taxon>Actinomycetes</taxon>
        <taxon>Kitasatosporales</taxon>
        <taxon>Streptomycetaceae</taxon>
        <taxon>Streptomyces</taxon>
    </lineage>
</organism>
<sequence>MTAPVHLVDPPEPPKPHKDCDVCGALVEERAEAARAGDWSKVTDVNVEIGRHRAGRRRG</sequence>
<dbReference type="Proteomes" id="UP000735541">
    <property type="component" value="Unassembled WGS sequence"/>
</dbReference>
<proteinExistence type="predicted"/>
<evidence type="ECO:0000313" key="2">
    <source>
        <dbReference type="EMBL" id="NEA16067.1"/>
    </source>
</evidence>
<name>A0A6N9TXI2_STRHA</name>
<reference evidence="1 4" key="2">
    <citation type="submission" date="2021-07" db="EMBL/GenBank/DDBJ databases">
        <title>Sequencing Streptomyces halstedii LGO-A4 genome an citrus endophytic actinomycete.</title>
        <authorList>
            <person name="Samborskyy M."/>
            <person name="Scott N."/>
            <person name="Deglau R."/>
            <person name="Dickens S."/>
            <person name="Oliveira L.G."/>
        </authorList>
    </citation>
    <scope>NUCLEOTIDE SEQUENCE [LARGE SCALE GENOMIC DNA]</scope>
    <source>
        <strain evidence="1 4">LGO-A4</strain>
    </source>
</reference>
<dbReference type="EMBL" id="JAHUVW010000001">
    <property type="protein sequence ID" value="MBV7670617.1"/>
    <property type="molecule type" value="Genomic_DNA"/>
</dbReference>
<evidence type="ECO:0000313" key="3">
    <source>
        <dbReference type="Proteomes" id="UP000471293"/>
    </source>
</evidence>